<sequence>MADQNGEMKNPGLSKEKCNAMAAPSTSISARLPSFRAPRDLTLSASSSAPPVKVSLMTRPRKSFSPNIPVRREKLEKVQESRSEKTPRKNRERDKKDIGRGRGRGKEYVQTTGSLFGEGIAGNIQRRGGGYFGGGGGGGRGGGSGKSAEAGFMNKPVLNLDTVNHIDKEHEDQRLKEILRDDFIDDLDDVIGKEGSGDLLPVQLPMVDTGRGFKEEGPEDIKDKKGIPPPVLGDSLEIKQEPEENFDSVPEHDMKTITSDTKNIKLIDNKMHIKGGLPVKEKPPELSVAQLLTGQHEDFMFFQLPNSLPSLPPEIKQEQNIGRSADVSHSKTSNSAVSDDEEEEEKKTQSNYCSLNTLPEGQIGTLKIYKSGKTEIWFGEHRLSVNKGTQVGFLQDVVSVNLDEESRTGSMTVLGHIGHRLVCSADLEALVKQKRS</sequence>
<feature type="region of interest" description="Disordered" evidence="5">
    <location>
        <begin position="212"/>
        <end position="234"/>
    </location>
</feature>
<dbReference type="AlphaFoldDB" id="A0AAN8WFV7"/>
<evidence type="ECO:0000256" key="1">
    <source>
        <dbReference type="ARBA" id="ARBA00004123"/>
    </source>
</evidence>
<evidence type="ECO:0000256" key="2">
    <source>
        <dbReference type="ARBA" id="ARBA00022478"/>
    </source>
</evidence>
<dbReference type="PANTHER" id="PTHR13408:SF0">
    <property type="entry name" value="DNA-DIRECTED RNA POLYMERASE III SUBUNIT RPC4"/>
    <property type="match status" value="1"/>
</dbReference>
<comment type="caution">
    <text evidence="6">The sequence shown here is derived from an EMBL/GenBank/DDBJ whole genome shotgun (WGS) entry which is preliminary data.</text>
</comment>
<proteinExistence type="predicted"/>
<evidence type="ECO:0000256" key="3">
    <source>
        <dbReference type="ARBA" id="ARBA00023163"/>
    </source>
</evidence>
<keyword evidence="7" id="KW-1185">Reference proteome</keyword>
<feature type="compositionally biased region" description="Basic and acidic residues" evidence="5">
    <location>
        <begin position="70"/>
        <end position="107"/>
    </location>
</feature>
<evidence type="ECO:0000313" key="6">
    <source>
        <dbReference type="EMBL" id="KAK7023404.1"/>
    </source>
</evidence>
<dbReference type="Proteomes" id="UP001381693">
    <property type="component" value="Unassembled WGS sequence"/>
</dbReference>
<feature type="compositionally biased region" description="Low complexity" evidence="5">
    <location>
        <begin position="43"/>
        <end position="56"/>
    </location>
</feature>
<protein>
    <submittedName>
        <fullName evidence="6">DNA-directed RNA polymerase III subunit RPC4</fullName>
    </submittedName>
</protein>
<dbReference type="GO" id="GO:0005666">
    <property type="term" value="C:RNA polymerase III complex"/>
    <property type="evidence" value="ECO:0007669"/>
    <property type="project" value="InterPro"/>
</dbReference>
<evidence type="ECO:0000313" key="7">
    <source>
        <dbReference type="Proteomes" id="UP001381693"/>
    </source>
</evidence>
<keyword evidence="3" id="KW-0804">Transcription</keyword>
<dbReference type="GO" id="GO:0042797">
    <property type="term" value="P:tRNA transcription by RNA polymerase III"/>
    <property type="evidence" value="ECO:0007669"/>
    <property type="project" value="TreeGrafter"/>
</dbReference>
<keyword evidence="4" id="KW-0539">Nucleus</keyword>
<feature type="region of interest" description="Disordered" evidence="5">
    <location>
        <begin position="1"/>
        <end position="111"/>
    </location>
</feature>
<feature type="compositionally biased region" description="Basic and acidic residues" evidence="5">
    <location>
        <begin position="212"/>
        <end position="226"/>
    </location>
</feature>
<dbReference type="Pfam" id="PF05132">
    <property type="entry name" value="RNA_pol_Rpc4"/>
    <property type="match status" value="1"/>
</dbReference>
<comment type="subcellular location">
    <subcellularLocation>
        <location evidence="1">Nucleus</location>
    </subcellularLocation>
</comment>
<evidence type="ECO:0000256" key="5">
    <source>
        <dbReference type="SAM" id="MobiDB-lite"/>
    </source>
</evidence>
<feature type="region of interest" description="Disordered" evidence="5">
    <location>
        <begin position="319"/>
        <end position="351"/>
    </location>
</feature>
<dbReference type="PANTHER" id="PTHR13408">
    <property type="entry name" value="DNA-DIRECTED RNA POLYMERASE III"/>
    <property type="match status" value="1"/>
</dbReference>
<evidence type="ECO:0000256" key="4">
    <source>
        <dbReference type="ARBA" id="ARBA00023242"/>
    </source>
</evidence>
<dbReference type="InterPro" id="IPR007811">
    <property type="entry name" value="RPC4"/>
</dbReference>
<dbReference type="GO" id="GO:0003677">
    <property type="term" value="F:DNA binding"/>
    <property type="evidence" value="ECO:0007669"/>
    <property type="project" value="InterPro"/>
</dbReference>
<name>A0AAN8WFV7_HALRR</name>
<accession>A0AAN8WFV7</accession>
<gene>
    <name evidence="6" type="primary">POLR3D</name>
    <name evidence="6" type="ORF">SK128_005518</name>
</gene>
<dbReference type="EMBL" id="JAXCGZ010022820">
    <property type="protein sequence ID" value="KAK7023404.1"/>
    <property type="molecule type" value="Genomic_DNA"/>
</dbReference>
<keyword evidence="2 6" id="KW-0240">DNA-directed RNA polymerase</keyword>
<organism evidence="6 7">
    <name type="scientific">Halocaridina rubra</name>
    <name type="common">Hawaiian red shrimp</name>
    <dbReference type="NCBI Taxonomy" id="373956"/>
    <lineage>
        <taxon>Eukaryota</taxon>
        <taxon>Metazoa</taxon>
        <taxon>Ecdysozoa</taxon>
        <taxon>Arthropoda</taxon>
        <taxon>Crustacea</taxon>
        <taxon>Multicrustacea</taxon>
        <taxon>Malacostraca</taxon>
        <taxon>Eumalacostraca</taxon>
        <taxon>Eucarida</taxon>
        <taxon>Decapoda</taxon>
        <taxon>Pleocyemata</taxon>
        <taxon>Caridea</taxon>
        <taxon>Atyoidea</taxon>
        <taxon>Atyidae</taxon>
        <taxon>Halocaridina</taxon>
    </lineage>
</organism>
<reference evidence="6 7" key="1">
    <citation type="submission" date="2023-11" db="EMBL/GenBank/DDBJ databases">
        <title>Halocaridina rubra genome assembly.</title>
        <authorList>
            <person name="Smith C."/>
        </authorList>
    </citation>
    <scope>NUCLEOTIDE SEQUENCE [LARGE SCALE GENOMIC DNA]</scope>
    <source>
        <strain evidence="6">EP-1</strain>
        <tissue evidence="6">Whole</tissue>
    </source>
</reference>